<dbReference type="InterPro" id="IPR015404">
    <property type="entry name" value="Vps5_C"/>
</dbReference>
<feature type="compositionally biased region" description="Polar residues" evidence="2">
    <location>
        <begin position="103"/>
        <end position="112"/>
    </location>
</feature>
<reference evidence="5" key="1">
    <citation type="journal article" date="2011" name="Proc. Natl. Acad. Sci. U.S.A.">
        <title>Obligate biotrophy features unraveled by the genomic analysis of rust fungi.</title>
        <authorList>
            <person name="Duplessis S."/>
            <person name="Cuomo C.A."/>
            <person name="Lin Y.-C."/>
            <person name="Aerts A."/>
            <person name="Tisserant E."/>
            <person name="Veneault-Fourrey C."/>
            <person name="Joly D.L."/>
            <person name="Hacquard S."/>
            <person name="Amselem J."/>
            <person name="Cantarel B.L."/>
            <person name="Chiu R."/>
            <person name="Coutinho P.M."/>
            <person name="Feau N."/>
            <person name="Field M."/>
            <person name="Frey P."/>
            <person name="Gelhaye E."/>
            <person name="Goldberg J."/>
            <person name="Grabherr M.G."/>
            <person name="Kodira C.D."/>
            <person name="Kohler A."/>
            <person name="Kuees U."/>
            <person name="Lindquist E.A."/>
            <person name="Lucas S.M."/>
            <person name="Mago R."/>
            <person name="Mauceli E."/>
            <person name="Morin E."/>
            <person name="Murat C."/>
            <person name="Pangilinan J.L."/>
            <person name="Park R."/>
            <person name="Pearson M."/>
            <person name="Quesneville H."/>
            <person name="Rouhier N."/>
            <person name="Sakthikumar S."/>
            <person name="Salamov A.A."/>
            <person name="Schmutz J."/>
            <person name="Selles B."/>
            <person name="Shapiro H."/>
            <person name="Tanguay P."/>
            <person name="Tuskan G.A."/>
            <person name="Henrissat B."/>
            <person name="Van de Peer Y."/>
            <person name="Rouze P."/>
            <person name="Ellis J.G."/>
            <person name="Dodds P.N."/>
            <person name="Schein J.E."/>
            <person name="Zhong S."/>
            <person name="Hamelin R.C."/>
            <person name="Grigoriev I.V."/>
            <person name="Szabo L.J."/>
            <person name="Martin F."/>
        </authorList>
    </citation>
    <scope>NUCLEOTIDE SEQUENCE [LARGE SCALE GENOMIC DNA]</scope>
    <source>
        <strain evidence="5">98AG31 / pathotype 3-4-7</strain>
    </source>
</reference>
<proteinExistence type="predicted"/>
<evidence type="ECO:0000313" key="4">
    <source>
        <dbReference type="EMBL" id="EGG09584.1"/>
    </source>
</evidence>
<dbReference type="GO" id="GO:0005829">
    <property type="term" value="C:cytosol"/>
    <property type="evidence" value="ECO:0007669"/>
    <property type="project" value="GOC"/>
</dbReference>
<dbReference type="Gene3D" id="1.20.1270.60">
    <property type="entry name" value="Arfaptin homology (AH) domain/BAR domain"/>
    <property type="match status" value="1"/>
</dbReference>
<dbReference type="PANTHER" id="PTHR47433">
    <property type="entry name" value="VACUOLAR PROTEIN SORTING-ASSOCIATED PROTEIN 17"/>
    <property type="match status" value="1"/>
</dbReference>
<dbReference type="OrthoDB" id="9976382at2759"/>
<feature type="coiled-coil region" evidence="1">
    <location>
        <begin position="473"/>
        <end position="503"/>
    </location>
</feature>
<gene>
    <name evidence="4" type="ORF">MELLADRAFT_104115</name>
</gene>
<feature type="region of interest" description="Disordered" evidence="2">
    <location>
        <begin position="585"/>
        <end position="604"/>
    </location>
</feature>
<dbReference type="Gene3D" id="3.30.1520.10">
    <property type="entry name" value="Phox-like domain"/>
    <property type="match status" value="1"/>
</dbReference>
<dbReference type="InterPro" id="IPR027267">
    <property type="entry name" value="AH/BAR_dom_sf"/>
</dbReference>
<dbReference type="FunCoup" id="F4RDM0">
    <property type="interactions" value="41"/>
</dbReference>
<evidence type="ECO:0000259" key="3">
    <source>
        <dbReference type="SMART" id="SM00312"/>
    </source>
</evidence>
<dbReference type="GO" id="GO:0005768">
    <property type="term" value="C:endosome"/>
    <property type="evidence" value="ECO:0007669"/>
    <property type="project" value="TreeGrafter"/>
</dbReference>
<dbReference type="PANTHER" id="PTHR47433:SF1">
    <property type="entry name" value="VACUOLAR PROTEIN SORTING-ASSOCIATED PROTEIN 17"/>
    <property type="match status" value="1"/>
</dbReference>
<feature type="domain" description="PX" evidence="3">
    <location>
        <begin position="157"/>
        <end position="267"/>
    </location>
</feature>
<evidence type="ECO:0000256" key="1">
    <source>
        <dbReference type="SAM" id="Coils"/>
    </source>
</evidence>
<feature type="compositionally biased region" description="Low complexity" evidence="2">
    <location>
        <begin position="47"/>
        <end position="65"/>
    </location>
</feature>
<keyword evidence="5" id="KW-1185">Reference proteome</keyword>
<feature type="region of interest" description="Disordered" evidence="2">
    <location>
        <begin position="274"/>
        <end position="317"/>
    </location>
</feature>
<dbReference type="GO" id="GO:0032266">
    <property type="term" value="F:phosphatidylinositol-3-phosphate binding"/>
    <property type="evidence" value="ECO:0007669"/>
    <property type="project" value="TreeGrafter"/>
</dbReference>
<dbReference type="AlphaFoldDB" id="F4RDM0"/>
<dbReference type="InterPro" id="IPR036871">
    <property type="entry name" value="PX_dom_sf"/>
</dbReference>
<evidence type="ECO:0000256" key="2">
    <source>
        <dbReference type="SAM" id="MobiDB-lite"/>
    </source>
</evidence>
<dbReference type="Proteomes" id="UP000001072">
    <property type="component" value="Unassembled WGS sequence"/>
</dbReference>
<dbReference type="eggNOG" id="KOG2273">
    <property type="taxonomic scope" value="Eukaryota"/>
</dbReference>
<dbReference type="SMART" id="SM00312">
    <property type="entry name" value="PX"/>
    <property type="match status" value="1"/>
</dbReference>
<keyword evidence="1" id="KW-0175">Coiled coil</keyword>
<dbReference type="GO" id="GO:0042147">
    <property type="term" value="P:retrograde transport, endosome to Golgi"/>
    <property type="evidence" value="ECO:0007669"/>
    <property type="project" value="TreeGrafter"/>
</dbReference>
<feature type="compositionally biased region" description="Low complexity" evidence="2">
    <location>
        <begin position="89"/>
        <end position="102"/>
    </location>
</feature>
<dbReference type="EMBL" id="GL883097">
    <property type="protein sequence ID" value="EGG09584.1"/>
    <property type="molecule type" value="Genomic_DNA"/>
</dbReference>
<dbReference type="RefSeq" id="XP_007407311.1">
    <property type="nucleotide sequence ID" value="XM_007407249.1"/>
</dbReference>
<dbReference type="Pfam" id="PF00787">
    <property type="entry name" value="PX"/>
    <property type="match status" value="1"/>
</dbReference>
<feature type="compositionally biased region" description="Polar residues" evidence="2">
    <location>
        <begin position="301"/>
        <end position="317"/>
    </location>
</feature>
<dbReference type="InterPro" id="IPR001683">
    <property type="entry name" value="PX_dom"/>
</dbReference>
<dbReference type="VEuPathDB" id="FungiDB:MELLADRAFT_104115"/>
<dbReference type="KEGG" id="mlr:MELLADRAFT_104115"/>
<name>F4RDM0_MELLP</name>
<feature type="compositionally biased region" description="Polar residues" evidence="2">
    <location>
        <begin position="31"/>
        <end position="46"/>
    </location>
</feature>
<dbReference type="GO" id="GO:0030905">
    <property type="term" value="C:retromer, tubulation complex"/>
    <property type="evidence" value="ECO:0007669"/>
    <property type="project" value="TreeGrafter"/>
</dbReference>
<dbReference type="InterPro" id="IPR053055">
    <property type="entry name" value="VPS17"/>
</dbReference>
<dbReference type="Pfam" id="PF09325">
    <property type="entry name" value="Vps5"/>
    <property type="match status" value="1"/>
</dbReference>
<accession>F4RDM0</accession>
<dbReference type="InParanoid" id="F4RDM0"/>
<feature type="compositionally biased region" description="Basic and acidic residues" evidence="2">
    <location>
        <begin position="113"/>
        <end position="127"/>
    </location>
</feature>
<evidence type="ECO:0000313" key="5">
    <source>
        <dbReference type="Proteomes" id="UP000001072"/>
    </source>
</evidence>
<feature type="region of interest" description="Disordered" evidence="2">
    <location>
        <begin position="21"/>
        <end position="159"/>
    </location>
</feature>
<dbReference type="HOGENOM" id="CLU_399079_0_0_1"/>
<organism evidence="5">
    <name type="scientific">Melampsora larici-populina (strain 98AG31 / pathotype 3-4-7)</name>
    <name type="common">Poplar leaf rust fungus</name>
    <dbReference type="NCBI Taxonomy" id="747676"/>
    <lineage>
        <taxon>Eukaryota</taxon>
        <taxon>Fungi</taxon>
        <taxon>Dikarya</taxon>
        <taxon>Basidiomycota</taxon>
        <taxon>Pucciniomycotina</taxon>
        <taxon>Pucciniomycetes</taxon>
        <taxon>Pucciniales</taxon>
        <taxon>Melampsoraceae</taxon>
        <taxon>Melampsora</taxon>
    </lineage>
</organism>
<feature type="compositionally biased region" description="Low complexity" evidence="2">
    <location>
        <begin position="136"/>
        <end position="149"/>
    </location>
</feature>
<protein>
    <recommendedName>
        <fullName evidence="3">PX domain-containing protein</fullName>
    </recommendedName>
</protein>
<dbReference type="STRING" id="747676.F4RDM0"/>
<sequence length="642" mass="71956">MDPLNSNSFNQPQPHLSVLVSHHHHHPITPTHLNTNQNWPTSPFSKPNSINPPSQSQSQSIIWPNRSKSPPSLSPSNHQISNQSLYHQTHSSLSPTSATSTSQRFHSTSQISREPRSPTREENRRPSLIDQSLTTSSNPNQNPNSSSNQIQVKSKEPSTRIRVSNVERNRRDLYIKFDAWSNLITNRSGHCSNISRSYREFLLFYESISANNPHTIVPPIPFPNTSAPNPADDDRLVASAFQQFFDRLLQDQSLRTDDELRIFLESDFGYTPQTRSKRKLTSHPSGGFGSFNPLSSHHKSPTSSNLPTGRALSSTNVNGITGKPEMIVSIVEEDELSNARLQFRLLEDRLGSVVSKVESLARVTRTLSSAHQDLSTKFISFSTTESHPSLSNGFKKLADGLRNLSVAETGLAIGSLVTLADGFGWCSVESKAGKEVLKNRASLLDEHYSAVKKSIEKRRNIERIKSSTGQVVSERVELALDELEEAKKLEEQLSEKATMISNNLRPALRTHSKQLHDDLLFSLIENSRTQLIYETSILKEFTKLKSIVDSIGLKPLEIKYESKDRVTSLDEDRIEESMIHQTLVDKNQQSASHQRHGSRNANQQRYRVNFMAQGIRTLRNGDDEFGSKVDAKSAAASLARLF</sequence>
<dbReference type="GeneID" id="18922170"/>
<dbReference type="GO" id="GO:0006886">
    <property type="term" value="P:intracellular protein transport"/>
    <property type="evidence" value="ECO:0007669"/>
    <property type="project" value="TreeGrafter"/>
</dbReference>
<dbReference type="SUPFAM" id="SSF64268">
    <property type="entry name" value="PX domain"/>
    <property type="match status" value="1"/>
</dbReference>
<feature type="compositionally biased region" description="Polar residues" evidence="2">
    <location>
        <begin position="66"/>
        <end position="88"/>
    </location>
</feature>